<evidence type="ECO:0000256" key="3">
    <source>
        <dbReference type="ARBA" id="ARBA00023163"/>
    </source>
</evidence>
<protein>
    <submittedName>
        <fullName evidence="6">Transcriptional regulator, TetR family</fullName>
    </submittedName>
</protein>
<feature type="domain" description="HTH tetR-type" evidence="5">
    <location>
        <begin position="17"/>
        <end position="77"/>
    </location>
</feature>
<dbReference type="RefSeq" id="WP_091498291.1">
    <property type="nucleotide sequence ID" value="NZ_FODJ01000008.1"/>
</dbReference>
<dbReference type="Gene3D" id="1.10.357.10">
    <property type="entry name" value="Tetracycline Repressor, domain 2"/>
    <property type="match status" value="1"/>
</dbReference>
<evidence type="ECO:0000313" key="6">
    <source>
        <dbReference type="EMBL" id="SEO49524.1"/>
    </source>
</evidence>
<dbReference type="PRINTS" id="PR00455">
    <property type="entry name" value="HTHTETR"/>
</dbReference>
<dbReference type="InterPro" id="IPR009057">
    <property type="entry name" value="Homeodomain-like_sf"/>
</dbReference>
<dbReference type="GO" id="GO:0045892">
    <property type="term" value="P:negative regulation of DNA-templated transcription"/>
    <property type="evidence" value="ECO:0007669"/>
    <property type="project" value="UniProtKB-ARBA"/>
</dbReference>
<evidence type="ECO:0000256" key="4">
    <source>
        <dbReference type="PROSITE-ProRule" id="PRU00335"/>
    </source>
</evidence>
<dbReference type="EMBL" id="FODJ01000008">
    <property type="protein sequence ID" value="SEO49524.1"/>
    <property type="molecule type" value="Genomic_DNA"/>
</dbReference>
<name>A0A1H8Q6I3_9BACI</name>
<evidence type="ECO:0000256" key="1">
    <source>
        <dbReference type="ARBA" id="ARBA00023015"/>
    </source>
</evidence>
<dbReference type="GO" id="GO:0003677">
    <property type="term" value="F:DNA binding"/>
    <property type="evidence" value="ECO:0007669"/>
    <property type="project" value="UniProtKB-UniRule"/>
</dbReference>
<gene>
    <name evidence="6" type="ORF">SAMN04488134_10851</name>
</gene>
<sequence length="205" mass="23193">MTNNQKKQRLSRMEAKAQTRQDLLTAAGIEFAQQGFHGTSIDRIAEQAGYTKGAVYTHFSSKEALYLDLLHAHLAKTEHTFESLMASGKPVAFVIDELSKNYFSELEKNRDWAILTVEFFIHAMRHQDIKLQLVNKIRTAQKNIETALVNRLNHSNEALPMTIEQTALALLSFNNGIDLLSLIDPQQALPNVYQSVLKLLLTKLD</sequence>
<evidence type="ECO:0000313" key="7">
    <source>
        <dbReference type="Proteomes" id="UP000199300"/>
    </source>
</evidence>
<evidence type="ECO:0000256" key="2">
    <source>
        <dbReference type="ARBA" id="ARBA00023125"/>
    </source>
</evidence>
<keyword evidence="7" id="KW-1185">Reference proteome</keyword>
<dbReference type="AlphaFoldDB" id="A0A1H8Q6I3"/>
<keyword evidence="3" id="KW-0804">Transcription</keyword>
<dbReference type="SUPFAM" id="SSF46689">
    <property type="entry name" value="Homeodomain-like"/>
    <property type="match status" value="1"/>
</dbReference>
<dbReference type="PANTHER" id="PTHR47506:SF6">
    <property type="entry name" value="HTH-TYPE TRANSCRIPTIONAL REPRESSOR NEMR"/>
    <property type="match status" value="1"/>
</dbReference>
<dbReference type="OrthoDB" id="9785164at2"/>
<evidence type="ECO:0000259" key="5">
    <source>
        <dbReference type="PROSITE" id="PS50977"/>
    </source>
</evidence>
<dbReference type="STRING" id="872970.SAMN04488134_10851"/>
<dbReference type="Gene3D" id="1.10.10.60">
    <property type="entry name" value="Homeodomain-like"/>
    <property type="match status" value="1"/>
</dbReference>
<proteinExistence type="predicted"/>
<dbReference type="PANTHER" id="PTHR47506">
    <property type="entry name" value="TRANSCRIPTIONAL REGULATORY PROTEIN"/>
    <property type="match status" value="1"/>
</dbReference>
<reference evidence="6 7" key="1">
    <citation type="submission" date="2016-10" db="EMBL/GenBank/DDBJ databases">
        <authorList>
            <person name="de Groot N.N."/>
        </authorList>
    </citation>
    <scope>NUCLEOTIDE SEQUENCE [LARGE SCALE GENOMIC DNA]</scope>
    <source>
        <strain evidence="6 7">CGMCC 1.10434</strain>
    </source>
</reference>
<keyword evidence="2 4" id="KW-0238">DNA-binding</keyword>
<dbReference type="InterPro" id="IPR001647">
    <property type="entry name" value="HTH_TetR"/>
</dbReference>
<organism evidence="6 7">
    <name type="scientific">Amphibacillus marinus</name>
    <dbReference type="NCBI Taxonomy" id="872970"/>
    <lineage>
        <taxon>Bacteria</taxon>
        <taxon>Bacillati</taxon>
        <taxon>Bacillota</taxon>
        <taxon>Bacilli</taxon>
        <taxon>Bacillales</taxon>
        <taxon>Bacillaceae</taxon>
        <taxon>Amphibacillus</taxon>
    </lineage>
</organism>
<feature type="DNA-binding region" description="H-T-H motif" evidence="4">
    <location>
        <begin position="40"/>
        <end position="59"/>
    </location>
</feature>
<dbReference type="Proteomes" id="UP000199300">
    <property type="component" value="Unassembled WGS sequence"/>
</dbReference>
<keyword evidence="1" id="KW-0805">Transcription regulation</keyword>
<dbReference type="PROSITE" id="PS50977">
    <property type="entry name" value="HTH_TETR_2"/>
    <property type="match status" value="1"/>
</dbReference>
<dbReference type="FunFam" id="1.10.10.60:FF:000141">
    <property type="entry name" value="TetR family transcriptional regulator"/>
    <property type="match status" value="1"/>
</dbReference>
<dbReference type="Pfam" id="PF00440">
    <property type="entry name" value="TetR_N"/>
    <property type="match status" value="1"/>
</dbReference>
<accession>A0A1H8Q6I3</accession>